<name>A0A0F9FP98_9ZZZZ</name>
<comment type="caution">
    <text evidence="1">The sequence shown here is derived from an EMBL/GenBank/DDBJ whole genome shotgun (WGS) entry which is preliminary data.</text>
</comment>
<proteinExistence type="predicted"/>
<reference evidence="1" key="1">
    <citation type="journal article" date="2015" name="Nature">
        <title>Complex archaea that bridge the gap between prokaryotes and eukaryotes.</title>
        <authorList>
            <person name="Spang A."/>
            <person name="Saw J.H."/>
            <person name="Jorgensen S.L."/>
            <person name="Zaremba-Niedzwiedzka K."/>
            <person name="Martijn J."/>
            <person name="Lind A.E."/>
            <person name="van Eijk R."/>
            <person name="Schleper C."/>
            <person name="Guy L."/>
            <person name="Ettema T.J."/>
        </authorList>
    </citation>
    <scope>NUCLEOTIDE SEQUENCE</scope>
</reference>
<evidence type="ECO:0000313" key="1">
    <source>
        <dbReference type="EMBL" id="KKL88083.1"/>
    </source>
</evidence>
<protein>
    <submittedName>
        <fullName evidence="1">Uncharacterized protein</fullName>
    </submittedName>
</protein>
<dbReference type="EMBL" id="LAZR01020664">
    <property type="protein sequence ID" value="KKL88083.1"/>
    <property type="molecule type" value="Genomic_DNA"/>
</dbReference>
<feature type="non-terminal residue" evidence="1">
    <location>
        <position position="1"/>
    </location>
</feature>
<dbReference type="AlphaFoldDB" id="A0A0F9FP98"/>
<sequence length="58" mass="7130">RKYIDWLEFEVDNVEENDENFILKCKIKEDLFSHKEEMVLFEFTVNKLTGEVDDFKRL</sequence>
<accession>A0A0F9FP98</accession>
<gene>
    <name evidence="1" type="ORF">LCGC14_1928190</name>
</gene>
<organism evidence="1">
    <name type="scientific">marine sediment metagenome</name>
    <dbReference type="NCBI Taxonomy" id="412755"/>
    <lineage>
        <taxon>unclassified sequences</taxon>
        <taxon>metagenomes</taxon>
        <taxon>ecological metagenomes</taxon>
    </lineage>
</organism>